<reference evidence="2 3" key="1">
    <citation type="submission" date="2019-12" db="EMBL/GenBank/DDBJ databases">
        <title>Chromosome-level assembly of the Caenorhabditis remanei genome.</title>
        <authorList>
            <person name="Teterina A.A."/>
            <person name="Willis J.H."/>
            <person name="Phillips P.C."/>
        </authorList>
    </citation>
    <scope>NUCLEOTIDE SEQUENCE [LARGE SCALE GENOMIC DNA]</scope>
    <source>
        <strain evidence="2 3">PX506</strain>
        <tissue evidence="2">Whole organism</tissue>
    </source>
</reference>
<dbReference type="PANTHER" id="PTHR21516">
    <property type="entry name" value="AAA_LID_7 DOMAIN-CONTAINING PROTEIN-RELATED-RELATED"/>
    <property type="match status" value="1"/>
</dbReference>
<gene>
    <name evidence="2" type="ORF">GCK72_013663</name>
</gene>
<dbReference type="PANTHER" id="PTHR21516:SF4">
    <property type="entry name" value="AAA_LID_7 DOMAIN-CONTAINING PROTEIN-RELATED"/>
    <property type="match status" value="1"/>
</dbReference>
<comment type="caution">
    <text evidence="2">The sequence shown here is derived from an EMBL/GenBank/DDBJ whole genome shotgun (WGS) entry which is preliminary data.</text>
</comment>
<proteinExistence type="predicted"/>
<evidence type="ECO:0000313" key="2">
    <source>
        <dbReference type="EMBL" id="KAF1757208.1"/>
    </source>
</evidence>
<dbReference type="EMBL" id="WUAV01000004">
    <property type="protein sequence ID" value="KAF1757208.1"/>
    <property type="molecule type" value="Genomic_DNA"/>
</dbReference>
<dbReference type="Pfam" id="PF03312">
    <property type="entry name" value="DUF272"/>
    <property type="match status" value="1"/>
</dbReference>
<protein>
    <submittedName>
        <fullName evidence="2">Uncharacterized protein</fullName>
    </submittedName>
</protein>
<dbReference type="CTD" id="9818817"/>
<dbReference type="KEGG" id="crq:GCK72_013663"/>
<accession>A0A6A5GP67</accession>
<dbReference type="AlphaFoldDB" id="A0A6A5GP67"/>
<feature type="region of interest" description="Disordered" evidence="1">
    <location>
        <begin position="227"/>
        <end position="255"/>
    </location>
</feature>
<dbReference type="Proteomes" id="UP000483820">
    <property type="component" value="Chromosome IV"/>
</dbReference>
<dbReference type="InterPro" id="IPR004987">
    <property type="entry name" value="DUF272"/>
</dbReference>
<dbReference type="RefSeq" id="XP_003100925.2">
    <property type="nucleotide sequence ID" value="XM_003100877.2"/>
</dbReference>
<name>A0A6A5GP67_CAERE</name>
<dbReference type="GeneID" id="9818817"/>
<feature type="compositionally biased region" description="Polar residues" evidence="1">
    <location>
        <begin position="241"/>
        <end position="255"/>
    </location>
</feature>
<evidence type="ECO:0000313" key="3">
    <source>
        <dbReference type="Proteomes" id="UP000483820"/>
    </source>
</evidence>
<sequence>METRTFLAGKRYFDPNRLSFIVLFGLSPFENKTCHVLEYDLETFGVRLGDFLTASMKFQSAELTRDQNGLLVFQTKAFGPVPSFNQYLSPGSYEIIIKASDSYPIRLIAEAKPILPPNLFNPVNTSSLNFYEISQSQLMKNQNFTQSGFKNLPVPSLDSNIPRATSTMDSYYDYISLPPNTIPSFLPSDKNATNKGYEELQNCTSSKPESQEETLSELIAKLPTLDLNESKQPIPRPRKVFSSSNQTDAVQQQKPVMSVKPTKKVAFQLADSENEEIPETGKKMKAFVHSYQDKFEKRLHFIWVCDVMETSIFVSPNHRLEIGHFFEGVFQKQPSGKLECIEYKNPIPAMLRGSIVYGKIELKAKITNYQSSETLKYPQVYVEHLGSVIDNKMKLSPNCIGKVVKIMRLPFEKKKQFEWIITGLA</sequence>
<evidence type="ECO:0000256" key="1">
    <source>
        <dbReference type="SAM" id="MobiDB-lite"/>
    </source>
</evidence>
<organism evidence="2 3">
    <name type="scientific">Caenorhabditis remanei</name>
    <name type="common">Caenorhabditis vulgaris</name>
    <dbReference type="NCBI Taxonomy" id="31234"/>
    <lineage>
        <taxon>Eukaryota</taxon>
        <taxon>Metazoa</taxon>
        <taxon>Ecdysozoa</taxon>
        <taxon>Nematoda</taxon>
        <taxon>Chromadorea</taxon>
        <taxon>Rhabditida</taxon>
        <taxon>Rhabditina</taxon>
        <taxon>Rhabditomorpha</taxon>
        <taxon>Rhabditoidea</taxon>
        <taxon>Rhabditidae</taxon>
        <taxon>Peloderinae</taxon>
        <taxon>Caenorhabditis</taxon>
    </lineage>
</organism>